<dbReference type="EMBL" id="LNYS01000006">
    <property type="protein sequence ID" value="KTD52114.1"/>
    <property type="molecule type" value="Genomic_DNA"/>
</dbReference>
<evidence type="ECO:0000256" key="1">
    <source>
        <dbReference type="SAM" id="Phobius"/>
    </source>
</evidence>
<dbReference type="AlphaFoldDB" id="A0A0W0Y651"/>
<proteinExistence type="predicted"/>
<keyword evidence="1" id="KW-0472">Membrane</keyword>
<keyword evidence="1" id="KW-0812">Transmembrane</keyword>
<dbReference type="OrthoDB" id="283083at2"/>
<name>A0A0W0Y651_9GAMM</name>
<organism evidence="2 3">
    <name type="scientific">Legionella quinlivanii</name>
    <dbReference type="NCBI Taxonomy" id="45073"/>
    <lineage>
        <taxon>Bacteria</taxon>
        <taxon>Pseudomonadati</taxon>
        <taxon>Pseudomonadota</taxon>
        <taxon>Gammaproteobacteria</taxon>
        <taxon>Legionellales</taxon>
        <taxon>Legionellaceae</taxon>
        <taxon>Legionella</taxon>
    </lineage>
</organism>
<keyword evidence="1" id="KW-1133">Transmembrane helix</keyword>
<dbReference type="Pfam" id="PF14316">
    <property type="entry name" value="DUF4381"/>
    <property type="match status" value="1"/>
</dbReference>
<dbReference type="PATRIC" id="fig|45073.5.peg.1010"/>
<dbReference type="Proteomes" id="UP000054618">
    <property type="component" value="Unassembled WGS sequence"/>
</dbReference>
<dbReference type="RefSeq" id="WP_058507046.1">
    <property type="nucleotide sequence ID" value="NZ_CAAAIK010000006.1"/>
</dbReference>
<comment type="caution">
    <text evidence="2">The sequence shown here is derived from an EMBL/GenBank/DDBJ whole genome shotgun (WGS) entry which is preliminary data.</text>
</comment>
<evidence type="ECO:0008006" key="4">
    <source>
        <dbReference type="Google" id="ProtNLM"/>
    </source>
</evidence>
<dbReference type="STRING" id="45073.Lqui_0958"/>
<evidence type="ECO:0000313" key="3">
    <source>
        <dbReference type="Proteomes" id="UP000054618"/>
    </source>
</evidence>
<gene>
    <name evidence="2" type="ORF">Lqui_0958</name>
</gene>
<feature type="transmembrane region" description="Helical" evidence="1">
    <location>
        <begin position="28"/>
        <end position="47"/>
    </location>
</feature>
<evidence type="ECO:0000313" key="2">
    <source>
        <dbReference type="EMBL" id="KTD52114.1"/>
    </source>
</evidence>
<reference evidence="2 3" key="1">
    <citation type="submission" date="2015-11" db="EMBL/GenBank/DDBJ databases">
        <title>Genomic analysis of 38 Legionella species identifies large and diverse effector repertoires.</title>
        <authorList>
            <person name="Burstein D."/>
            <person name="Amaro F."/>
            <person name="Zusman T."/>
            <person name="Lifshitz Z."/>
            <person name="Cohen O."/>
            <person name="Gilbert J.A."/>
            <person name="Pupko T."/>
            <person name="Shuman H.A."/>
            <person name="Segal G."/>
        </authorList>
    </citation>
    <scope>NUCLEOTIDE SEQUENCE [LARGE SCALE GENOMIC DNA]</scope>
    <source>
        <strain evidence="2 3">CDC#1442-AUS-E</strain>
    </source>
</reference>
<accession>A0A0W0Y651</accession>
<sequence length="162" mass="18787">MTKTNALDNLRDIHLPEAIGWWPLAPGWYILLILVLLFFAGGLYYFIEYQKNGKPKRHALKLLAQYQEEYQRNGNSQLACSRVSELLKRVALVYFSRETVASLQGEEWINFLNRTGSKLNFNAVRQLLLELPYQPSNSQVSLAPLFARAKTWIKQRGKRCLK</sequence>
<dbReference type="InterPro" id="IPR025489">
    <property type="entry name" value="DUF4381"/>
</dbReference>
<protein>
    <recommendedName>
        <fullName evidence="4">DUF4381 domain-containing protein</fullName>
    </recommendedName>
</protein>
<keyword evidence="3" id="KW-1185">Reference proteome</keyword>